<dbReference type="InterPro" id="IPR010624">
    <property type="entry name" value="KaiC_dom"/>
</dbReference>
<dbReference type="Pfam" id="PF06745">
    <property type="entry name" value="ATPase"/>
    <property type="match status" value="1"/>
</dbReference>
<dbReference type="GO" id="GO:0003677">
    <property type="term" value="F:DNA binding"/>
    <property type="evidence" value="ECO:0007669"/>
    <property type="project" value="InterPro"/>
</dbReference>
<keyword evidence="1" id="KW-0547">Nucleotide-binding</keyword>
<dbReference type="GO" id="GO:0006281">
    <property type="term" value="P:DNA repair"/>
    <property type="evidence" value="ECO:0007669"/>
    <property type="project" value="InterPro"/>
</dbReference>
<evidence type="ECO:0000256" key="1">
    <source>
        <dbReference type="ARBA" id="ARBA00022741"/>
    </source>
</evidence>
<dbReference type="RefSeq" id="WP_088858932.1">
    <property type="nucleotide sequence ID" value="NZ_CP014862.1"/>
</dbReference>
<dbReference type="KEGG" id="tprf:A3L09_00205"/>
<dbReference type="GO" id="GO:0005524">
    <property type="term" value="F:ATP binding"/>
    <property type="evidence" value="ECO:0007669"/>
    <property type="project" value="UniProtKB-KW"/>
</dbReference>
<keyword evidence="2" id="KW-0067">ATP-binding</keyword>
<dbReference type="InterPro" id="IPR020588">
    <property type="entry name" value="RecA_ATP-bd"/>
</dbReference>
<keyword evidence="6" id="KW-1185">Reference proteome</keyword>
<dbReference type="PROSITE" id="PS50162">
    <property type="entry name" value="RECA_2"/>
    <property type="match status" value="1"/>
</dbReference>
<dbReference type="Gene3D" id="3.40.50.300">
    <property type="entry name" value="P-loop containing nucleotide triphosphate hydrolases"/>
    <property type="match status" value="1"/>
</dbReference>
<organism evidence="5 6">
    <name type="scientific">Thermococcus profundus</name>
    <dbReference type="NCBI Taxonomy" id="49899"/>
    <lineage>
        <taxon>Archaea</taxon>
        <taxon>Methanobacteriati</taxon>
        <taxon>Methanobacteriota</taxon>
        <taxon>Thermococci</taxon>
        <taxon>Thermococcales</taxon>
        <taxon>Thermococcaceae</taxon>
        <taxon>Thermococcus</taxon>
    </lineage>
</organism>
<dbReference type="AlphaFoldDB" id="A0A2Z2MG23"/>
<dbReference type="PROSITE" id="PS51146">
    <property type="entry name" value="KAIC"/>
    <property type="match status" value="1"/>
</dbReference>
<dbReference type="InterPro" id="IPR027417">
    <property type="entry name" value="P-loop_NTPase"/>
</dbReference>
<dbReference type="PANTHER" id="PTHR43637:SF1">
    <property type="entry name" value="UPF0273 PROTEIN TM_0370"/>
    <property type="match status" value="1"/>
</dbReference>
<sequence>MKTLTIERISTGVKGLDDLIEGGLIPGKVYLLTGPPGSGKTTMGMHFLLEGARRGEKVAYVSLIQDPNEAVKDMMRFDPSVQVYVGSKKLLLFDLGPVLWRESTHVPTWKSVLFRIREMAEDENISRLVIDPLTAIEFSIENPVEKKAELARFVRGLEDLGVTAYLIAEMTDMNRYTEEHYLASGVIMLHYFLLERRMVRAVQVLKMRRTKHETGLFLAKFTSNGLAVEHRSPFEEV</sequence>
<protein>
    <submittedName>
        <fullName evidence="5">Recombinase</fullName>
    </submittedName>
</protein>
<accession>A0A2Z2MG23</accession>
<evidence type="ECO:0000313" key="6">
    <source>
        <dbReference type="Proteomes" id="UP000250179"/>
    </source>
</evidence>
<dbReference type="SUPFAM" id="SSF52540">
    <property type="entry name" value="P-loop containing nucleoside triphosphate hydrolases"/>
    <property type="match status" value="1"/>
</dbReference>
<evidence type="ECO:0000313" key="5">
    <source>
        <dbReference type="EMBL" id="ASJ03675.1"/>
    </source>
</evidence>
<evidence type="ECO:0000259" key="3">
    <source>
        <dbReference type="PROSITE" id="PS50162"/>
    </source>
</evidence>
<dbReference type="InterPro" id="IPR014774">
    <property type="entry name" value="KaiC-like_dom"/>
</dbReference>
<reference evidence="5 6" key="1">
    <citation type="submission" date="2016-03" db="EMBL/GenBank/DDBJ databases">
        <title>Complete genome sequence of Thermococcus profundus strain DT5432.</title>
        <authorList>
            <person name="Oger P.M."/>
        </authorList>
    </citation>
    <scope>NUCLEOTIDE SEQUENCE [LARGE SCALE GENOMIC DNA]</scope>
    <source>
        <strain evidence="5 6">DT 5432</strain>
    </source>
</reference>
<dbReference type="GO" id="GO:0140664">
    <property type="term" value="F:ATP-dependent DNA damage sensor activity"/>
    <property type="evidence" value="ECO:0007669"/>
    <property type="project" value="InterPro"/>
</dbReference>
<dbReference type="PANTHER" id="PTHR43637">
    <property type="entry name" value="UPF0273 PROTEIN TM_0370"/>
    <property type="match status" value="1"/>
</dbReference>
<dbReference type="GeneID" id="33318784"/>
<dbReference type="EMBL" id="CP014862">
    <property type="protein sequence ID" value="ASJ03675.1"/>
    <property type="molecule type" value="Genomic_DNA"/>
</dbReference>
<name>A0A2Z2MG23_THEPR</name>
<gene>
    <name evidence="5" type="ORF">A3L09_00205</name>
</gene>
<feature type="domain" description="KaiC" evidence="4">
    <location>
        <begin position="7"/>
        <end position="237"/>
    </location>
</feature>
<evidence type="ECO:0000256" key="2">
    <source>
        <dbReference type="ARBA" id="ARBA00022840"/>
    </source>
</evidence>
<evidence type="ECO:0000259" key="4">
    <source>
        <dbReference type="PROSITE" id="PS51146"/>
    </source>
</evidence>
<feature type="domain" description="RecA family profile 1" evidence="3">
    <location>
        <begin position="5"/>
        <end position="62"/>
    </location>
</feature>
<dbReference type="Proteomes" id="UP000250179">
    <property type="component" value="Chromosome"/>
</dbReference>
<dbReference type="OrthoDB" id="27015at2157"/>
<proteinExistence type="predicted"/>